<organism evidence="3 4">
    <name type="scientific">Apiospora kogelbergensis</name>
    <dbReference type="NCBI Taxonomy" id="1337665"/>
    <lineage>
        <taxon>Eukaryota</taxon>
        <taxon>Fungi</taxon>
        <taxon>Dikarya</taxon>
        <taxon>Ascomycota</taxon>
        <taxon>Pezizomycotina</taxon>
        <taxon>Sordariomycetes</taxon>
        <taxon>Xylariomycetidae</taxon>
        <taxon>Amphisphaeriales</taxon>
        <taxon>Apiosporaceae</taxon>
        <taxon>Apiospora</taxon>
    </lineage>
</organism>
<dbReference type="Pfam" id="PF13878">
    <property type="entry name" value="zf-C2H2_3"/>
    <property type="match status" value="1"/>
</dbReference>
<feature type="compositionally biased region" description="Basic and acidic residues" evidence="1">
    <location>
        <begin position="24"/>
        <end position="40"/>
    </location>
</feature>
<feature type="domain" description="N-acetyltransferase ESCO zinc-finger" evidence="2">
    <location>
        <begin position="201"/>
        <end position="239"/>
    </location>
</feature>
<dbReference type="EMBL" id="JAQQWP010000011">
    <property type="protein sequence ID" value="KAK8095704.1"/>
    <property type="molecule type" value="Genomic_DNA"/>
</dbReference>
<name>A0AAW0QL15_9PEZI</name>
<sequence>MDRDAPNGRVASRPQLRTYGKRTTPRDDSEPPAKKQKTSDVARPTTTSTPFKVPAENPAPAFVNSVKAKQSELPAQRSIEPPKRGTIMSYFKVTSPSSGSTTPCEVSSDILCPPSTPPSSPPPARKKRRRLTTKPSYQRTPDTEDDSERDVSGSATENEPSERSRTVVLSEAGAPKLNQQDKSKESRANKNTRKPKPATVQTTLVLSLNETGFVECQECNMLYNSLHEKDVKLHARRHAAVLRKAKMGMPEKH</sequence>
<feature type="compositionally biased region" description="Polar residues" evidence="1">
    <location>
        <begin position="92"/>
        <end position="105"/>
    </location>
</feature>
<gene>
    <name evidence="3" type="ORF">PG999_013726</name>
</gene>
<evidence type="ECO:0000313" key="3">
    <source>
        <dbReference type="EMBL" id="KAK8095704.1"/>
    </source>
</evidence>
<protein>
    <recommendedName>
        <fullName evidence="2">N-acetyltransferase ESCO zinc-finger domain-containing protein</fullName>
    </recommendedName>
</protein>
<dbReference type="Proteomes" id="UP001392437">
    <property type="component" value="Unassembled WGS sequence"/>
</dbReference>
<dbReference type="AlphaFoldDB" id="A0AAW0QL15"/>
<evidence type="ECO:0000313" key="4">
    <source>
        <dbReference type="Proteomes" id="UP001392437"/>
    </source>
</evidence>
<proteinExistence type="predicted"/>
<accession>A0AAW0QL15</accession>
<evidence type="ECO:0000256" key="1">
    <source>
        <dbReference type="SAM" id="MobiDB-lite"/>
    </source>
</evidence>
<evidence type="ECO:0000259" key="2">
    <source>
        <dbReference type="Pfam" id="PF13878"/>
    </source>
</evidence>
<feature type="compositionally biased region" description="Pro residues" evidence="1">
    <location>
        <begin position="114"/>
        <end position="123"/>
    </location>
</feature>
<reference evidence="3 4" key="1">
    <citation type="submission" date="2023-01" db="EMBL/GenBank/DDBJ databases">
        <title>Analysis of 21 Apiospora genomes using comparative genomics revels a genus with tremendous synthesis potential of carbohydrate active enzymes and secondary metabolites.</title>
        <authorList>
            <person name="Sorensen T."/>
        </authorList>
    </citation>
    <scope>NUCLEOTIDE SEQUENCE [LARGE SCALE GENOMIC DNA]</scope>
    <source>
        <strain evidence="3 4">CBS 117206</strain>
    </source>
</reference>
<keyword evidence="4" id="KW-1185">Reference proteome</keyword>
<feature type="compositionally biased region" description="Basic and acidic residues" evidence="1">
    <location>
        <begin position="179"/>
        <end position="188"/>
    </location>
</feature>
<comment type="caution">
    <text evidence="3">The sequence shown here is derived from an EMBL/GenBank/DDBJ whole genome shotgun (WGS) entry which is preliminary data.</text>
</comment>
<feature type="region of interest" description="Disordered" evidence="1">
    <location>
        <begin position="1"/>
        <end position="201"/>
    </location>
</feature>
<dbReference type="InterPro" id="IPR028005">
    <property type="entry name" value="AcTrfase_ESCO_Znf_dom"/>
</dbReference>